<evidence type="ECO:0000256" key="2">
    <source>
        <dbReference type="ARBA" id="ARBA00023242"/>
    </source>
</evidence>
<dbReference type="InterPro" id="IPR036142">
    <property type="entry name" value="ENT_dom-like_sf"/>
</dbReference>
<evidence type="ECO:0000313" key="4">
    <source>
        <dbReference type="EMBL" id="KAK9682648.1"/>
    </source>
</evidence>
<comment type="subcellular location">
    <subcellularLocation>
        <location evidence="1">Nucleus</location>
    </subcellularLocation>
</comment>
<proteinExistence type="predicted"/>
<name>A0AAW1HZY6_SAPOF</name>
<dbReference type="Pfam" id="PF05641">
    <property type="entry name" value="Agenet"/>
    <property type="match status" value="1"/>
</dbReference>
<dbReference type="InterPro" id="IPR008395">
    <property type="entry name" value="Agenet-like_dom"/>
</dbReference>
<dbReference type="PANTHER" id="PTHR31917:SF5">
    <property type="entry name" value="OS02G0204500 PROTEIN"/>
    <property type="match status" value="1"/>
</dbReference>
<accession>A0AAW1HZY6</accession>
<dbReference type="AlphaFoldDB" id="A0AAW1HZY6"/>
<dbReference type="GO" id="GO:0005634">
    <property type="term" value="C:nucleus"/>
    <property type="evidence" value="ECO:0007669"/>
    <property type="project" value="UniProtKB-SubCell"/>
</dbReference>
<evidence type="ECO:0000313" key="5">
    <source>
        <dbReference type="Proteomes" id="UP001443914"/>
    </source>
</evidence>
<feature type="domain" description="ENT" evidence="3">
    <location>
        <begin position="277"/>
        <end position="342"/>
    </location>
</feature>
<evidence type="ECO:0000256" key="1">
    <source>
        <dbReference type="ARBA" id="ARBA00004123"/>
    </source>
</evidence>
<keyword evidence="2" id="KW-0539">Nucleus</keyword>
<dbReference type="PANTHER" id="PTHR31917">
    <property type="entry name" value="AGENET DOMAIN-CONTAINING PROTEIN-RELATED"/>
    <property type="match status" value="1"/>
</dbReference>
<dbReference type="InterPro" id="IPR014002">
    <property type="entry name" value="Agenet_dom_plant"/>
</dbReference>
<gene>
    <name evidence="4" type="ORF">RND81_10G087200</name>
</gene>
<dbReference type="Pfam" id="PF03735">
    <property type="entry name" value="ENT"/>
    <property type="match status" value="1"/>
</dbReference>
<dbReference type="SMART" id="SM01191">
    <property type="entry name" value="ENT"/>
    <property type="match status" value="1"/>
</dbReference>
<comment type="caution">
    <text evidence="4">The sequence shown here is derived from an EMBL/GenBank/DDBJ whole genome shotgun (WGS) entry which is preliminary data.</text>
</comment>
<dbReference type="Gene3D" id="1.10.1240.40">
    <property type="entry name" value="ENT domain"/>
    <property type="match status" value="1"/>
</dbReference>
<keyword evidence="5" id="KW-1185">Reference proteome</keyword>
<dbReference type="SMART" id="SM00743">
    <property type="entry name" value="Agenet"/>
    <property type="match status" value="2"/>
</dbReference>
<organism evidence="4 5">
    <name type="scientific">Saponaria officinalis</name>
    <name type="common">Common soapwort</name>
    <name type="synonym">Lychnis saponaria</name>
    <dbReference type="NCBI Taxonomy" id="3572"/>
    <lineage>
        <taxon>Eukaryota</taxon>
        <taxon>Viridiplantae</taxon>
        <taxon>Streptophyta</taxon>
        <taxon>Embryophyta</taxon>
        <taxon>Tracheophyta</taxon>
        <taxon>Spermatophyta</taxon>
        <taxon>Magnoliopsida</taxon>
        <taxon>eudicotyledons</taxon>
        <taxon>Gunneridae</taxon>
        <taxon>Pentapetalae</taxon>
        <taxon>Caryophyllales</taxon>
        <taxon>Caryophyllaceae</taxon>
        <taxon>Caryophylleae</taxon>
        <taxon>Saponaria</taxon>
    </lineage>
</organism>
<sequence>MMFKIGSRVEVWTKKKVSSGVWRCAVIVADNGDGYTVRYYRYPDIFKEGVDKVSAEAVRPCPPPLPVTDSMDWAVDDVVEVLDNGYWKVSVIEEVLGDDCYQIHVIGSIDDFRVQKSSIRMRQEWKDGKWVSLGKESGNCEDMITRMRKKARIQQQECMQKRRAVNIDANLDAVHEDMYSFIGNPGSHGNLKQIQGNDNLLTSTLSGRNLGKTSKSEDCVSCSSSVASCSVIDPCCDRVLSNASTSCSQDAESLCSDAESSNPIGDEEGKFIAEHQGAFKTHELDLRSYRHILESLYASGPLSWDQEILLTDLRKELYVSNDEHLLELRRLRCAGGVALSCY</sequence>
<dbReference type="PROSITE" id="PS51138">
    <property type="entry name" value="ENT"/>
    <property type="match status" value="1"/>
</dbReference>
<dbReference type="Proteomes" id="UP001443914">
    <property type="component" value="Unassembled WGS sequence"/>
</dbReference>
<dbReference type="EMBL" id="JBDFQZ010000010">
    <property type="protein sequence ID" value="KAK9682648.1"/>
    <property type="molecule type" value="Genomic_DNA"/>
</dbReference>
<dbReference type="SUPFAM" id="SSF158639">
    <property type="entry name" value="ENT-like"/>
    <property type="match status" value="1"/>
</dbReference>
<protein>
    <recommendedName>
        <fullName evidence="3">ENT domain-containing protein</fullName>
    </recommendedName>
</protein>
<dbReference type="InterPro" id="IPR005491">
    <property type="entry name" value="ENT_dom"/>
</dbReference>
<reference evidence="4" key="1">
    <citation type="submission" date="2024-03" db="EMBL/GenBank/DDBJ databases">
        <title>WGS assembly of Saponaria officinalis var. Norfolk2.</title>
        <authorList>
            <person name="Jenkins J."/>
            <person name="Shu S."/>
            <person name="Grimwood J."/>
            <person name="Barry K."/>
            <person name="Goodstein D."/>
            <person name="Schmutz J."/>
            <person name="Leebens-Mack J."/>
            <person name="Osbourn A."/>
        </authorList>
    </citation>
    <scope>NUCLEOTIDE SEQUENCE [LARGE SCALE GENOMIC DNA]</scope>
    <source>
        <strain evidence="4">JIC</strain>
    </source>
</reference>
<evidence type="ECO:0000259" key="3">
    <source>
        <dbReference type="PROSITE" id="PS51138"/>
    </source>
</evidence>